<dbReference type="RefSeq" id="WP_119483652.1">
    <property type="nucleotide sequence ID" value="NZ_QXTG01000003.1"/>
</dbReference>
<feature type="transmembrane region" description="Helical" evidence="1">
    <location>
        <begin position="270"/>
        <end position="292"/>
    </location>
</feature>
<accession>A0A3A1TSA2</accession>
<protein>
    <recommendedName>
        <fullName evidence="4">Glycosyltransferase RgtA/B/C/D-like domain-containing protein</fullName>
    </recommendedName>
</protein>
<keyword evidence="1" id="KW-0812">Transmembrane</keyword>
<dbReference type="AlphaFoldDB" id="A0A3A1TSA2"/>
<comment type="caution">
    <text evidence="2">The sequence shown here is derived from an EMBL/GenBank/DDBJ whole genome shotgun (WGS) entry which is preliminary data.</text>
</comment>
<keyword evidence="1" id="KW-1133">Transmembrane helix</keyword>
<gene>
    <name evidence="2" type="ORF">D1781_16795</name>
</gene>
<evidence type="ECO:0000256" key="1">
    <source>
        <dbReference type="SAM" id="Phobius"/>
    </source>
</evidence>
<feature type="transmembrane region" description="Helical" evidence="1">
    <location>
        <begin position="336"/>
        <end position="356"/>
    </location>
</feature>
<feature type="transmembrane region" description="Helical" evidence="1">
    <location>
        <begin position="88"/>
        <end position="108"/>
    </location>
</feature>
<sequence>MTLFPRAAATLRVAQGPRRVAPVLARRREAERFVTGERRTTPIDVLFVVAIALLLAVHLTIFVAVAVLAPVTPAEARSLALVQLPVEVARALVLPFHALLLGSLFVIGRRAAGRWAGFGALLAVLALDLRADPANPVYGPPTAEGGWIAAALLAAAFALLPRRRLLAGALAGFASGFFAVAALALPAFLLALLFTPAAELDRPRGRTIAAFAAAWAVPAALMQAVWLATLGPAGWLDRASEVAAPLRPHAVLPWLEQERLVFAAWHFDPLVTVSLASFLFLAAGTGIARYFLVPREDERGTGAVRVLQRFPAGLWAAFLTIVLCSAWWGLSGSTDVVLPNLPVLAAATPLITAMAYRGAKWLLTVNRFWALCAVLYLVGLILARTTQLLITLVQAFLY</sequence>
<name>A0A3A1TSA2_9MICO</name>
<reference evidence="3" key="1">
    <citation type="submission" date="2018-09" db="EMBL/GenBank/DDBJ databases">
        <authorList>
            <person name="Kim I."/>
        </authorList>
    </citation>
    <scope>NUCLEOTIDE SEQUENCE [LARGE SCALE GENOMIC DNA]</scope>
    <source>
        <strain evidence="3">DD4a</strain>
    </source>
</reference>
<feature type="transmembrane region" description="Helical" evidence="1">
    <location>
        <begin position="45"/>
        <end position="68"/>
    </location>
</feature>
<proteinExistence type="predicted"/>
<dbReference type="EMBL" id="QXTG01000003">
    <property type="protein sequence ID" value="RIX26576.1"/>
    <property type="molecule type" value="Genomic_DNA"/>
</dbReference>
<keyword evidence="3" id="KW-1185">Reference proteome</keyword>
<feature type="transmembrane region" description="Helical" evidence="1">
    <location>
        <begin position="312"/>
        <end position="330"/>
    </location>
</feature>
<organism evidence="2 3">
    <name type="scientific">Amnibacterium setariae</name>
    <dbReference type="NCBI Taxonomy" id="2306585"/>
    <lineage>
        <taxon>Bacteria</taxon>
        <taxon>Bacillati</taxon>
        <taxon>Actinomycetota</taxon>
        <taxon>Actinomycetes</taxon>
        <taxon>Micrococcales</taxon>
        <taxon>Microbacteriaceae</taxon>
        <taxon>Amnibacterium</taxon>
    </lineage>
</organism>
<keyword evidence="1" id="KW-0472">Membrane</keyword>
<evidence type="ECO:0008006" key="4">
    <source>
        <dbReference type="Google" id="ProtNLM"/>
    </source>
</evidence>
<evidence type="ECO:0000313" key="3">
    <source>
        <dbReference type="Proteomes" id="UP000265742"/>
    </source>
</evidence>
<dbReference type="Proteomes" id="UP000265742">
    <property type="component" value="Unassembled WGS sequence"/>
</dbReference>
<dbReference type="OrthoDB" id="9825348at2"/>
<feature type="transmembrane region" description="Helical" evidence="1">
    <location>
        <begin position="207"/>
        <end position="228"/>
    </location>
</feature>
<evidence type="ECO:0000313" key="2">
    <source>
        <dbReference type="EMBL" id="RIX26576.1"/>
    </source>
</evidence>
<feature type="transmembrane region" description="Helical" evidence="1">
    <location>
        <begin position="368"/>
        <end position="397"/>
    </location>
</feature>
<feature type="transmembrane region" description="Helical" evidence="1">
    <location>
        <begin position="169"/>
        <end position="195"/>
    </location>
</feature>